<name>A0A367YZN4_9ACTN</name>
<dbReference type="PROSITE" id="PS50206">
    <property type="entry name" value="RHODANESE_3"/>
    <property type="match status" value="2"/>
</dbReference>
<dbReference type="Pfam" id="PF00581">
    <property type="entry name" value="Rhodanese"/>
    <property type="match status" value="2"/>
</dbReference>
<accession>A0A367YZN4</accession>
<dbReference type="InterPro" id="IPR045078">
    <property type="entry name" value="TST/MPST-like"/>
</dbReference>
<proteinExistence type="predicted"/>
<dbReference type="InterPro" id="IPR001763">
    <property type="entry name" value="Rhodanese-like_dom"/>
</dbReference>
<evidence type="ECO:0000259" key="3">
    <source>
        <dbReference type="PROSITE" id="PS50206"/>
    </source>
</evidence>
<keyword evidence="2" id="KW-0677">Repeat</keyword>
<dbReference type="InterPro" id="IPR001307">
    <property type="entry name" value="Thiosulphate_STrfase_CS"/>
</dbReference>
<dbReference type="CDD" id="cd01448">
    <property type="entry name" value="TST_Repeat_1"/>
    <property type="match status" value="1"/>
</dbReference>
<feature type="domain" description="Rhodanese" evidence="3">
    <location>
        <begin position="25"/>
        <end position="146"/>
    </location>
</feature>
<keyword evidence="5" id="KW-1185">Reference proteome</keyword>
<dbReference type="CDD" id="cd01449">
    <property type="entry name" value="TST_Repeat_2"/>
    <property type="match status" value="1"/>
</dbReference>
<dbReference type="InterPro" id="IPR036873">
    <property type="entry name" value="Rhodanese-like_dom_sf"/>
</dbReference>
<dbReference type="Gene3D" id="3.40.250.10">
    <property type="entry name" value="Rhodanese-like domain"/>
    <property type="match status" value="2"/>
</dbReference>
<comment type="caution">
    <text evidence="4">The sequence shown here is derived from an EMBL/GenBank/DDBJ whole genome shotgun (WGS) entry which is preliminary data.</text>
</comment>
<dbReference type="Proteomes" id="UP000252770">
    <property type="component" value="Unassembled WGS sequence"/>
</dbReference>
<protein>
    <submittedName>
        <fullName evidence="4">Sulfurtransferase</fullName>
    </submittedName>
</protein>
<dbReference type="RefSeq" id="WP_114125057.1">
    <property type="nucleotide sequence ID" value="NZ_QOUI01000001.1"/>
</dbReference>
<dbReference type="SUPFAM" id="SSF52821">
    <property type="entry name" value="Rhodanese/Cell cycle control phosphatase"/>
    <property type="match status" value="2"/>
</dbReference>
<feature type="domain" description="Rhodanese" evidence="3">
    <location>
        <begin position="176"/>
        <end position="284"/>
    </location>
</feature>
<reference evidence="4 5" key="1">
    <citation type="submission" date="2018-07" db="EMBL/GenBank/DDBJ databases">
        <title>Desertimonas flava gen. nov. sp. nov.</title>
        <authorList>
            <person name="Liu S."/>
        </authorList>
    </citation>
    <scope>NUCLEOTIDE SEQUENCE [LARGE SCALE GENOMIC DNA]</scope>
    <source>
        <strain evidence="4 5">16Sb5-5</strain>
    </source>
</reference>
<gene>
    <name evidence="4" type="ORF">DT076_02735</name>
</gene>
<evidence type="ECO:0000256" key="1">
    <source>
        <dbReference type="ARBA" id="ARBA00022679"/>
    </source>
</evidence>
<evidence type="ECO:0000313" key="5">
    <source>
        <dbReference type="Proteomes" id="UP000252770"/>
    </source>
</evidence>
<dbReference type="PANTHER" id="PTHR11364">
    <property type="entry name" value="THIOSULFATE SULFERTANSFERASE"/>
    <property type="match status" value="1"/>
</dbReference>
<dbReference type="EMBL" id="QOUI01000001">
    <property type="protein sequence ID" value="RCK71356.1"/>
    <property type="molecule type" value="Genomic_DNA"/>
</dbReference>
<dbReference type="PANTHER" id="PTHR11364:SF27">
    <property type="entry name" value="SULFURTRANSFERASE"/>
    <property type="match status" value="1"/>
</dbReference>
<evidence type="ECO:0000256" key="2">
    <source>
        <dbReference type="ARBA" id="ARBA00022737"/>
    </source>
</evidence>
<dbReference type="PROSITE" id="PS00380">
    <property type="entry name" value="RHODANESE_1"/>
    <property type="match status" value="1"/>
</dbReference>
<dbReference type="GO" id="GO:0004792">
    <property type="term" value="F:thiosulfate-cyanide sulfurtransferase activity"/>
    <property type="evidence" value="ECO:0007669"/>
    <property type="project" value="InterPro"/>
</dbReference>
<evidence type="ECO:0000313" key="4">
    <source>
        <dbReference type="EMBL" id="RCK71356.1"/>
    </source>
</evidence>
<keyword evidence="1 4" id="KW-0808">Transferase</keyword>
<organism evidence="4 5">
    <name type="scientific">Desertihabitans brevis</name>
    <dbReference type="NCBI Taxonomy" id="2268447"/>
    <lineage>
        <taxon>Bacteria</taxon>
        <taxon>Bacillati</taxon>
        <taxon>Actinomycetota</taxon>
        <taxon>Actinomycetes</taxon>
        <taxon>Propionibacteriales</taxon>
        <taxon>Propionibacteriaceae</taxon>
        <taxon>Desertihabitans</taxon>
    </lineage>
</organism>
<dbReference type="AlphaFoldDB" id="A0A367YZN4"/>
<sequence>MGARRWLVDVEELAAELLPPAGDADPGRPLVLDPRWNLTGPDGREEFEAGHLPGARWVDLETGLSGHGERSRGGAGRHPLPTPAVFEQAMRQAGLHVGRPVVVVDGGALLAAARLWWLLRDAGHDRVRVLDGGFAAWQRAGLPVATGAEPPVPPGDFVAGPSRLPVVDADGVAVALAQGRPVVDVRAPQRFRGEVEPFDPVAGHVPGAVNLPGAALFGADGRMLPTDRLADAVGDLDADPVLYCGSGVTATQGLLALAELGREDGVLYAGSWSDWVSDPDRPVATGR</sequence>
<dbReference type="SMART" id="SM00450">
    <property type="entry name" value="RHOD"/>
    <property type="match status" value="2"/>
</dbReference>